<dbReference type="Proteomes" id="UP000254765">
    <property type="component" value="Unassembled WGS sequence"/>
</dbReference>
<dbReference type="SUPFAM" id="SSF46894">
    <property type="entry name" value="C-terminal effector domain of the bipartite response regulators"/>
    <property type="match status" value="1"/>
</dbReference>
<dbReference type="InterPro" id="IPR036388">
    <property type="entry name" value="WH-like_DNA-bd_sf"/>
</dbReference>
<sequence length="216" mass="24408">MCKPVMRKVAIFSQCNFILQGMSCIARERESLSFLLMTHHHLTPHSAFTRHVELDDLFVHVQSGRVGELRLIQKLIMLSSPPRVIVMVDNAHVPTLKLLRAMGVIFIISLRDALSNIGNILQDSSRVNYMSVELHAVIKAIPSAPAWATERGAFDEVQYLTPMETEITLDLLQGLSPRQVAIKRFISVKTVSTHKLNALKKMELGGINEFFITHRR</sequence>
<gene>
    <name evidence="3" type="ORF">NCTC10211_02371</name>
</gene>
<protein>
    <submittedName>
        <fullName evidence="3">Bacterial regulatory proteins, luxR family</fullName>
    </submittedName>
</protein>
<dbReference type="InterPro" id="IPR016032">
    <property type="entry name" value="Sig_transdc_resp-reg_C-effctor"/>
</dbReference>
<proteinExistence type="predicted"/>
<dbReference type="SMART" id="SM00421">
    <property type="entry name" value="HTH_LUXR"/>
    <property type="match status" value="1"/>
</dbReference>
<dbReference type="Pfam" id="PF00196">
    <property type="entry name" value="GerE"/>
    <property type="match status" value="1"/>
</dbReference>
<dbReference type="GO" id="GO:0003677">
    <property type="term" value="F:DNA binding"/>
    <property type="evidence" value="ECO:0007669"/>
    <property type="project" value="UniProtKB-KW"/>
</dbReference>
<keyword evidence="1" id="KW-0238">DNA-binding</keyword>
<dbReference type="InterPro" id="IPR000792">
    <property type="entry name" value="Tscrpt_reg_LuxR_C"/>
</dbReference>
<dbReference type="EMBL" id="UGYK01000002">
    <property type="protein sequence ID" value="SUI49397.1"/>
    <property type="molecule type" value="Genomic_DNA"/>
</dbReference>
<evidence type="ECO:0000313" key="3">
    <source>
        <dbReference type="EMBL" id="SUI49397.1"/>
    </source>
</evidence>
<dbReference type="AlphaFoldDB" id="A0A379YRZ0"/>
<dbReference type="GO" id="GO:0006355">
    <property type="term" value="P:regulation of DNA-templated transcription"/>
    <property type="evidence" value="ECO:0007669"/>
    <property type="project" value="InterPro"/>
</dbReference>
<name>A0A379YRZ0_SERMA</name>
<accession>A0A379YRZ0</accession>
<organism evidence="3 4">
    <name type="scientific">Serratia marcescens</name>
    <dbReference type="NCBI Taxonomy" id="615"/>
    <lineage>
        <taxon>Bacteria</taxon>
        <taxon>Pseudomonadati</taxon>
        <taxon>Pseudomonadota</taxon>
        <taxon>Gammaproteobacteria</taxon>
        <taxon>Enterobacterales</taxon>
        <taxon>Yersiniaceae</taxon>
        <taxon>Serratia</taxon>
    </lineage>
</organism>
<dbReference type="Gene3D" id="1.10.10.10">
    <property type="entry name" value="Winged helix-like DNA-binding domain superfamily/Winged helix DNA-binding domain"/>
    <property type="match status" value="1"/>
</dbReference>
<evidence type="ECO:0000256" key="1">
    <source>
        <dbReference type="ARBA" id="ARBA00023125"/>
    </source>
</evidence>
<reference evidence="3 4" key="1">
    <citation type="submission" date="2018-06" db="EMBL/GenBank/DDBJ databases">
        <authorList>
            <consortium name="Pathogen Informatics"/>
            <person name="Doyle S."/>
        </authorList>
    </citation>
    <scope>NUCLEOTIDE SEQUENCE [LARGE SCALE GENOMIC DNA]</scope>
    <source>
        <strain evidence="3 4">NCTC10211</strain>
    </source>
</reference>
<dbReference type="PROSITE" id="PS50043">
    <property type="entry name" value="HTH_LUXR_2"/>
    <property type="match status" value="1"/>
</dbReference>
<dbReference type="PRINTS" id="PR00038">
    <property type="entry name" value="HTHLUXR"/>
</dbReference>
<evidence type="ECO:0000259" key="2">
    <source>
        <dbReference type="PROSITE" id="PS50043"/>
    </source>
</evidence>
<feature type="domain" description="HTH luxR-type" evidence="2">
    <location>
        <begin position="153"/>
        <end position="216"/>
    </location>
</feature>
<evidence type="ECO:0000313" key="4">
    <source>
        <dbReference type="Proteomes" id="UP000254765"/>
    </source>
</evidence>